<dbReference type="Gene3D" id="3.40.50.1820">
    <property type="entry name" value="alpha/beta hydrolase"/>
    <property type="match status" value="1"/>
</dbReference>
<name>A0A174EEK5_9FIRM</name>
<reference evidence="1 2" key="1">
    <citation type="submission" date="2015-09" db="EMBL/GenBank/DDBJ databases">
        <authorList>
            <consortium name="Pathogen Informatics"/>
        </authorList>
    </citation>
    <scope>NUCLEOTIDE SEQUENCE [LARGE SCALE GENOMIC DNA]</scope>
    <source>
        <strain evidence="1 2">2789STDY5608835</strain>
    </source>
</reference>
<dbReference type="InterPro" id="IPR050583">
    <property type="entry name" value="Mycobacterial_A85_antigen"/>
</dbReference>
<organism evidence="1 2">
    <name type="scientific">Roseburia inulinivorans</name>
    <dbReference type="NCBI Taxonomy" id="360807"/>
    <lineage>
        <taxon>Bacteria</taxon>
        <taxon>Bacillati</taxon>
        <taxon>Bacillota</taxon>
        <taxon>Clostridia</taxon>
        <taxon>Lachnospirales</taxon>
        <taxon>Lachnospiraceae</taxon>
        <taxon>Roseburia</taxon>
    </lineage>
</organism>
<dbReference type="PANTHER" id="PTHR48098:SF1">
    <property type="entry name" value="DIACYLGLYCEROL ACYLTRANSFERASE_MYCOLYLTRANSFERASE AG85A"/>
    <property type="match status" value="1"/>
</dbReference>
<keyword evidence="1" id="KW-0858">Xylan degradation</keyword>
<dbReference type="GO" id="GO:0045493">
    <property type="term" value="P:xylan catabolic process"/>
    <property type="evidence" value="ECO:0007669"/>
    <property type="project" value="UniProtKB-KW"/>
</dbReference>
<sequence length="279" mass="31661">MAFIHMNLISTALMRTVPVNVIIPADKPDFPGIPKRENKPYKTLYLLHGVLGSYVDWVNGTRIQRFAEMNDLVVVMPSGENSFYVDMPNGSDNYGDFIGRELVELTRKIFPLSHKREDTFIGGLSMGGYGAIRNGLKYHDTFGYIIGLSSALITEDMAKRKENDEVMFYETKAFGERCFGDLEELLNSDMDPKYLVRKLKEENIDFPKFYMACGLQDGLLPKSDEFAAFLKENGIDVTYETGPGAHEWDFWDRYIEKAIEWLPTDDTVEGLGSGNIGDR</sequence>
<dbReference type="PANTHER" id="PTHR48098">
    <property type="entry name" value="ENTEROCHELIN ESTERASE-RELATED"/>
    <property type="match status" value="1"/>
</dbReference>
<dbReference type="AlphaFoldDB" id="A0A174EEK5"/>
<dbReference type="Proteomes" id="UP000095395">
    <property type="component" value="Unassembled WGS sequence"/>
</dbReference>
<dbReference type="GO" id="GO:0031176">
    <property type="term" value="F:endo-1,4-beta-xylanase activity"/>
    <property type="evidence" value="ECO:0007669"/>
    <property type="project" value="UniProtKB-EC"/>
</dbReference>
<gene>
    <name evidence="1" type="primary">xynZ</name>
    <name evidence="1" type="ORF">ERS852392_02924</name>
</gene>
<dbReference type="InterPro" id="IPR000801">
    <property type="entry name" value="Esterase-like"/>
</dbReference>
<evidence type="ECO:0000313" key="1">
    <source>
        <dbReference type="EMBL" id="CUO35787.1"/>
    </source>
</evidence>
<protein>
    <submittedName>
        <fullName evidence="1">Endo-1,4-beta-xylanase Z</fullName>
        <ecNumber evidence="1">3.2.1.8</ecNumber>
    </submittedName>
</protein>
<dbReference type="RefSeq" id="WP_055302852.1">
    <property type="nucleotide sequence ID" value="NZ_CATYLF010000012.1"/>
</dbReference>
<keyword evidence="1" id="KW-0378">Hydrolase</keyword>
<accession>A0A174EEK5</accession>
<keyword evidence="1" id="KW-0326">Glycosidase</keyword>
<dbReference type="GO" id="GO:0016747">
    <property type="term" value="F:acyltransferase activity, transferring groups other than amino-acyl groups"/>
    <property type="evidence" value="ECO:0007669"/>
    <property type="project" value="TreeGrafter"/>
</dbReference>
<dbReference type="InterPro" id="IPR029058">
    <property type="entry name" value="AB_hydrolase_fold"/>
</dbReference>
<dbReference type="SUPFAM" id="SSF53474">
    <property type="entry name" value="alpha/beta-Hydrolases"/>
    <property type="match status" value="1"/>
</dbReference>
<keyword evidence="1" id="KW-0119">Carbohydrate metabolism</keyword>
<evidence type="ECO:0000313" key="2">
    <source>
        <dbReference type="Proteomes" id="UP000095395"/>
    </source>
</evidence>
<dbReference type="EC" id="3.2.1.8" evidence="1"/>
<keyword evidence="1" id="KW-0624">Polysaccharide degradation</keyword>
<proteinExistence type="predicted"/>
<dbReference type="Pfam" id="PF00756">
    <property type="entry name" value="Esterase"/>
    <property type="match status" value="1"/>
</dbReference>
<dbReference type="EMBL" id="CYYR01000024">
    <property type="protein sequence ID" value="CUO35787.1"/>
    <property type="molecule type" value="Genomic_DNA"/>
</dbReference>